<keyword evidence="11" id="KW-1185">Reference proteome</keyword>
<dbReference type="EMBL" id="LCTW02000294">
    <property type="protein sequence ID" value="KXX75106.1"/>
    <property type="molecule type" value="Genomic_DNA"/>
</dbReference>
<dbReference type="OrthoDB" id="2796277at2759"/>
<dbReference type="AlphaFoldDB" id="A0A175VUB3"/>
<keyword evidence="3" id="KW-0808">Transferase</keyword>
<feature type="transmembrane region" description="Helical" evidence="8">
    <location>
        <begin position="319"/>
        <end position="347"/>
    </location>
</feature>
<feature type="transmembrane region" description="Helical" evidence="8">
    <location>
        <begin position="461"/>
        <end position="484"/>
    </location>
</feature>
<reference evidence="10 11" key="1">
    <citation type="journal article" date="2016" name="Genome Announc.">
        <title>Genome Sequence of Madurella mycetomatis mm55, Isolated from a Human Mycetoma Case in Sudan.</title>
        <authorList>
            <person name="Smit S."/>
            <person name="Derks M.F."/>
            <person name="Bervoets S."/>
            <person name="Fahal A."/>
            <person name="van Leeuwen W."/>
            <person name="van Belkum A."/>
            <person name="van de Sande W.W."/>
        </authorList>
    </citation>
    <scope>NUCLEOTIDE SEQUENCE [LARGE SCALE GENOMIC DNA]</scope>
    <source>
        <strain evidence="11">mm55</strain>
    </source>
</reference>
<feature type="transmembrane region" description="Helical" evidence="8">
    <location>
        <begin position="45"/>
        <end position="62"/>
    </location>
</feature>
<feature type="transmembrane region" description="Helical" evidence="8">
    <location>
        <begin position="263"/>
        <end position="280"/>
    </location>
</feature>
<evidence type="ECO:0000313" key="11">
    <source>
        <dbReference type="Proteomes" id="UP000078237"/>
    </source>
</evidence>
<comment type="subcellular location">
    <subcellularLocation>
        <location evidence="1">Membrane</location>
        <topology evidence="1">Multi-pass membrane protein</topology>
    </subcellularLocation>
</comment>
<dbReference type="InterPro" id="IPR044851">
    <property type="entry name" value="Wax_synthase"/>
</dbReference>
<dbReference type="Proteomes" id="UP000078237">
    <property type="component" value="Unassembled WGS sequence"/>
</dbReference>
<dbReference type="Pfam" id="PF13813">
    <property type="entry name" value="MBOAT_2"/>
    <property type="match status" value="1"/>
</dbReference>
<comment type="caution">
    <text evidence="10">The sequence shown here is derived from an EMBL/GenBank/DDBJ whole genome shotgun (WGS) entry which is preliminary data.</text>
</comment>
<feature type="region of interest" description="Disordered" evidence="7">
    <location>
        <begin position="207"/>
        <end position="235"/>
    </location>
</feature>
<dbReference type="PANTHER" id="PTHR31595:SF67">
    <property type="entry name" value="WAX SYNTHASE DOMAIN-CONTAINING PROTEIN"/>
    <property type="match status" value="1"/>
</dbReference>
<dbReference type="GO" id="GO:0016020">
    <property type="term" value="C:membrane"/>
    <property type="evidence" value="ECO:0007669"/>
    <property type="project" value="UniProtKB-SubCell"/>
</dbReference>
<comment type="similarity">
    <text evidence="2">Belongs to the wax synthase family.</text>
</comment>
<feature type="transmembrane region" description="Helical" evidence="8">
    <location>
        <begin position="429"/>
        <end position="449"/>
    </location>
</feature>
<dbReference type="InterPro" id="IPR032805">
    <property type="entry name" value="Wax_synthase_dom"/>
</dbReference>
<feature type="domain" description="Wax synthase" evidence="9">
    <location>
        <begin position="364"/>
        <end position="469"/>
    </location>
</feature>
<dbReference type="VEuPathDB" id="FungiDB:MMYC01_207641"/>
<evidence type="ECO:0000256" key="7">
    <source>
        <dbReference type="SAM" id="MobiDB-lite"/>
    </source>
</evidence>
<evidence type="ECO:0000256" key="8">
    <source>
        <dbReference type="SAM" id="Phobius"/>
    </source>
</evidence>
<feature type="transmembrane region" description="Helical" evidence="8">
    <location>
        <begin position="98"/>
        <end position="120"/>
    </location>
</feature>
<keyword evidence="5 8" id="KW-1133">Transmembrane helix</keyword>
<dbReference type="PANTHER" id="PTHR31595">
    <property type="entry name" value="LONG-CHAIN-ALCOHOL O-FATTY-ACYLTRANSFERASE 3-RELATED"/>
    <property type="match status" value="1"/>
</dbReference>
<dbReference type="GO" id="GO:0006629">
    <property type="term" value="P:lipid metabolic process"/>
    <property type="evidence" value="ECO:0007669"/>
    <property type="project" value="InterPro"/>
</dbReference>
<evidence type="ECO:0000256" key="2">
    <source>
        <dbReference type="ARBA" id="ARBA00007282"/>
    </source>
</evidence>
<dbReference type="GO" id="GO:0008374">
    <property type="term" value="F:O-acyltransferase activity"/>
    <property type="evidence" value="ECO:0007669"/>
    <property type="project" value="InterPro"/>
</dbReference>
<sequence>MHDSQSQPVYAADQTDFNLAAFYRQKYRAAFHAALAAGHVKPLTIPWSFVGPVILPLVYLSIPHTQRPWLYRMRWAVAAAVVYLNARLMQTTSSGNEAVAYATGLIASWGTIWSLTLLIFTRPQWEAARVQRRPRESKSKANGHATANDKSALPKPPDESVAVSWPHYEYVWQRFPTNEAFLTRLGWTFDLFTSFRGAGWNHSVPTIPHPPFPSASAQTPKPGGTGGEQVPAPAPARIDLTPPMSRAGVVRSQTYAAFARSRLASFALAYLVIDLWTLAARRDPYFLLGPDYPRHGVPLPPPLAALPLRSVTLPLLRSLAAVAGVLSALHLYHSLLQLLLCCVLPVLGLHRALGAHAELWQHPTLMGSFTPSVLDRGLPGLWGGWWHQTFRRGFVSPGRWLLGCVAGGGGGGGGGSESRMRGGRKVPPAVAMVVDVVGAFLLSGLVHASGGATAVPAGTVAWTPVAFFMLQAVGVLGQTAFCYVLKGPIDRLAPRWARRTGNLLFAALWLHLTAWGLIDDMSRAGLWLFEPVPVSPLRMMGLRGLPGEGWWRWDGEYGMRWYSGKRWWESGIWL</sequence>
<evidence type="ECO:0000256" key="3">
    <source>
        <dbReference type="ARBA" id="ARBA00022679"/>
    </source>
</evidence>
<accession>A0A175VUB3</accession>
<evidence type="ECO:0000313" key="10">
    <source>
        <dbReference type="EMBL" id="KXX75106.1"/>
    </source>
</evidence>
<gene>
    <name evidence="10" type="ORF">MMYC01_207641</name>
</gene>
<name>A0A175VUB3_9PEZI</name>
<evidence type="ECO:0000256" key="5">
    <source>
        <dbReference type="ARBA" id="ARBA00022989"/>
    </source>
</evidence>
<proteinExistence type="inferred from homology"/>
<organism evidence="10 11">
    <name type="scientific">Madurella mycetomatis</name>
    <dbReference type="NCBI Taxonomy" id="100816"/>
    <lineage>
        <taxon>Eukaryota</taxon>
        <taxon>Fungi</taxon>
        <taxon>Dikarya</taxon>
        <taxon>Ascomycota</taxon>
        <taxon>Pezizomycotina</taxon>
        <taxon>Sordariomycetes</taxon>
        <taxon>Sordariomycetidae</taxon>
        <taxon>Sordariales</taxon>
        <taxon>Sordariales incertae sedis</taxon>
        <taxon>Madurella</taxon>
    </lineage>
</organism>
<keyword evidence="6 8" id="KW-0472">Membrane</keyword>
<feature type="region of interest" description="Disordered" evidence="7">
    <location>
        <begin position="130"/>
        <end position="158"/>
    </location>
</feature>
<protein>
    <recommendedName>
        <fullName evidence="9">Wax synthase domain-containing protein</fullName>
    </recommendedName>
</protein>
<evidence type="ECO:0000256" key="6">
    <source>
        <dbReference type="ARBA" id="ARBA00023136"/>
    </source>
</evidence>
<feature type="transmembrane region" description="Helical" evidence="8">
    <location>
        <begin position="69"/>
        <end position="86"/>
    </location>
</feature>
<feature type="transmembrane region" description="Helical" evidence="8">
    <location>
        <begin position="496"/>
        <end position="518"/>
    </location>
</feature>
<evidence type="ECO:0000256" key="4">
    <source>
        <dbReference type="ARBA" id="ARBA00022692"/>
    </source>
</evidence>
<evidence type="ECO:0000256" key="1">
    <source>
        <dbReference type="ARBA" id="ARBA00004141"/>
    </source>
</evidence>
<keyword evidence="4 8" id="KW-0812">Transmembrane</keyword>
<evidence type="ECO:0000259" key="9">
    <source>
        <dbReference type="Pfam" id="PF13813"/>
    </source>
</evidence>